<sequence>MATRVPLFSPQILSETLESQKLPLAQSRSRRRRRSHLCCNFSDAELAADLSSQVSRIDTHSTLKKEAMKKSTDMLFGDFCGYLGLKAEAVKRNWRQMEEGEKLDTLRGFLDGWGANFHPLSVKSVKEMVEEHVGGEDPSRLSAPSIRFPSLKKLMRFSEAEKK</sequence>
<proteinExistence type="predicted"/>
<dbReference type="AlphaFoldDB" id="A0AAV7DTP2"/>
<keyword evidence="3" id="KW-1185">Reference proteome</keyword>
<dbReference type="Pfam" id="PF22950">
    <property type="entry name" value="DUF7026"/>
    <property type="match status" value="1"/>
</dbReference>
<protein>
    <recommendedName>
        <fullName evidence="1">DUF7026 domain-containing protein</fullName>
    </recommendedName>
</protein>
<evidence type="ECO:0000313" key="3">
    <source>
        <dbReference type="Proteomes" id="UP000825729"/>
    </source>
</evidence>
<dbReference type="EMBL" id="JAINDJ010000008">
    <property type="protein sequence ID" value="KAG9439958.1"/>
    <property type="molecule type" value="Genomic_DNA"/>
</dbReference>
<evidence type="ECO:0000313" key="2">
    <source>
        <dbReference type="EMBL" id="KAG9439958.1"/>
    </source>
</evidence>
<dbReference type="Proteomes" id="UP000825729">
    <property type="component" value="Unassembled WGS sequence"/>
</dbReference>
<reference evidence="2 3" key="1">
    <citation type="submission" date="2021-07" db="EMBL/GenBank/DDBJ databases">
        <title>The Aristolochia fimbriata genome: insights into angiosperm evolution, floral development and chemical biosynthesis.</title>
        <authorList>
            <person name="Jiao Y."/>
        </authorList>
    </citation>
    <scope>NUCLEOTIDE SEQUENCE [LARGE SCALE GENOMIC DNA]</scope>
    <source>
        <strain evidence="2">IBCAS-2021</strain>
        <tissue evidence="2">Leaf</tissue>
    </source>
</reference>
<accession>A0AAV7DTP2</accession>
<feature type="domain" description="DUF7026" evidence="1">
    <location>
        <begin position="64"/>
        <end position="113"/>
    </location>
</feature>
<organism evidence="2 3">
    <name type="scientific">Aristolochia fimbriata</name>
    <name type="common">White veined hardy Dutchman's pipe vine</name>
    <dbReference type="NCBI Taxonomy" id="158543"/>
    <lineage>
        <taxon>Eukaryota</taxon>
        <taxon>Viridiplantae</taxon>
        <taxon>Streptophyta</taxon>
        <taxon>Embryophyta</taxon>
        <taxon>Tracheophyta</taxon>
        <taxon>Spermatophyta</taxon>
        <taxon>Magnoliopsida</taxon>
        <taxon>Magnoliidae</taxon>
        <taxon>Piperales</taxon>
        <taxon>Aristolochiaceae</taxon>
        <taxon>Aristolochia</taxon>
    </lineage>
</organism>
<evidence type="ECO:0000259" key="1">
    <source>
        <dbReference type="Pfam" id="PF22950"/>
    </source>
</evidence>
<gene>
    <name evidence="2" type="ORF">H6P81_020123</name>
</gene>
<comment type="caution">
    <text evidence="2">The sequence shown here is derived from an EMBL/GenBank/DDBJ whole genome shotgun (WGS) entry which is preliminary data.</text>
</comment>
<dbReference type="InterPro" id="IPR054290">
    <property type="entry name" value="DUF7026"/>
</dbReference>
<name>A0AAV7DTP2_ARIFI</name>